<gene>
    <name evidence="2" type="ORF">MNBD_GAMMA09-2592</name>
</gene>
<proteinExistence type="predicted"/>
<evidence type="ECO:0000259" key="1">
    <source>
        <dbReference type="Pfam" id="PF04993"/>
    </source>
</evidence>
<dbReference type="AlphaFoldDB" id="A0A3B0XP68"/>
<dbReference type="InterPro" id="IPR007076">
    <property type="entry name" value="TfoX_N"/>
</dbReference>
<sequence length="110" mass="12896">MSASPEFIEYVKELFEPLGNLKEGKFFGGFSFKSDNRQFAMIMGNTLYFCVNDITRMKYEKNDMEPFSYTTKKGIVKVKKYYSAPEELFENQEKLVVWAKEAIDSAYSYK</sequence>
<accession>A0A3B0XP68</accession>
<dbReference type="InterPro" id="IPR047525">
    <property type="entry name" value="TfoX-like"/>
</dbReference>
<dbReference type="EMBL" id="UOFI01000081">
    <property type="protein sequence ID" value="VAW66510.1"/>
    <property type="molecule type" value="Genomic_DNA"/>
</dbReference>
<reference evidence="2" key="1">
    <citation type="submission" date="2018-06" db="EMBL/GenBank/DDBJ databases">
        <authorList>
            <person name="Zhirakovskaya E."/>
        </authorList>
    </citation>
    <scope>NUCLEOTIDE SEQUENCE</scope>
</reference>
<protein>
    <recommendedName>
        <fullName evidence="1">TfoX N-terminal domain-containing protein</fullName>
    </recommendedName>
</protein>
<evidence type="ECO:0000313" key="2">
    <source>
        <dbReference type="EMBL" id="VAW66510.1"/>
    </source>
</evidence>
<dbReference type="PANTHER" id="PTHR36121:SF1">
    <property type="entry name" value="PROTEIN SXY"/>
    <property type="match status" value="1"/>
</dbReference>
<organism evidence="2">
    <name type="scientific">hydrothermal vent metagenome</name>
    <dbReference type="NCBI Taxonomy" id="652676"/>
    <lineage>
        <taxon>unclassified sequences</taxon>
        <taxon>metagenomes</taxon>
        <taxon>ecological metagenomes</taxon>
    </lineage>
</organism>
<dbReference type="SUPFAM" id="SSF159894">
    <property type="entry name" value="YgaC/TfoX-N like"/>
    <property type="match status" value="1"/>
</dbReference>
<dbReference type="Gene3D" id="3.30.1460.30">
    <property type="entry name" value="YgaC/TfoX-N like chaperone"/>
    <property type="match status" value="1"/>
</dbReference>
<name>A0A3B0XP68_9ZZZZ</name>
<feature type="domain" description="TfoX N-terminal" evidence="1">
    <location>
        <begin position="13"/>
        <end position="105"/>
    </location>
</feature>
<dbReference type="Pfam" id="PF04993">
    <property type="entry name" value="TfoX_N"/>
    <property type="match status" value="1"/>
</dbReference>
<dbReference type="PANTHER" id="PTHR36121">
    <property type="entry name" value="PROTEIN SXY"/>
    <property type="match status" value="1"/>
</dbReference>